<dbReference type="GO" id="GO:0004523">
    <property type="term" value="F:RNA-DNA hybrid ribonuclease activity"/>
    <property type="evidence" value="ECO:0007669"/>
    <property type="project" value="InterPro"/>
</dbReference>
<dbReference type="InterPro" id="IPR044730">
    <property type="entry name" value="RNase_H-like_dom_plant"/>
</dbReference>
<feature type="domain" description="RNase H type-1" evidence="4">
    <location>
        <begin position="377"/>
        <end position="495"/>
    </location>
</feature>
<evidence type="ECO:0000313" key="5">
    <source>
        <dbReference type="EMBL" id="WOL14672.1"/>
    </source>
</evidence>
<evidence type="ECO:0000313" key="6">
    <source>
        <dbReference type="Proteomes" id="UP001327560"/>
    </source>
</evidence>
<dbReference type="Proteomes" id="UP001327560">
    <property type="component" value="Chromosome 7"/>
</dbReference>
<dbReference type="AlphaFoldDB" id="A0AAQ3L0F6"/>
<accession>A0AAQ3L0F6</accession>
<keyword evidence="3" id="KW-0472">Membrane</keyword>
<organism evidence="5 6">
    <name type="scientific">Canna indica</name>
    <name type="common">Indian-shot</name>
    <dbReference type="NCBI Taxonomy" id="4628"/>
    <lineage>
        <taxon>Eukaryota</taxon>
        <taxon>Viridiplantae</taxon>
        <taxon>Streptophyta</taxon>
        <taxon>Embryophyta</taxon>
        <taxon>Tracheophyta</taxon>
        <taxon>Spermatophyta</taxon>
        <taxon>Magnoliopsida</taxon>
        <taxon>Liliopsida</taxon>
        <taxon>Zingiberales</taxon>
        <taxon>Cannaceae</taxon>
        <taxon>Canna</taxon>
    </lineage>
</organism>
<dbReference type="SUPFAM" id="SSF53098">
    <property type="entry name" value="Ribonuclease H-like"/>
    <property type="match status" value="1"/>
</dbReference>
<evidence type="ECO:0000256" key="2">
    <source>
        <dbReference type="SAM" id="MobiDB-lite"/>
    </source>
</evidence>
<dbReference type="InterPro" id="IPR012337">
    <property type="entry name" value="RNaseH-like_sf"/>
</dbReference>
<feature type="region of interest" description="Disordered" evidence="2">
    <location>
        <begin position="528"/>
        <end position="555"/>
    </location>
</feature>
<dbReference type="EMBL" id="CP136896">
    <property type="protein sequence ID" value="WOL14672.1"/>
    <property type="molecule type" value="Genomic_DNA"/>
</dbReference>
<evidence type="ECO:0000259" key="4">
    <source>
        <dbReference type="Pfam" id="PF13456"/>
    </source>
</evidence>
<feature type="transmembrane region" description="Helical" evidence="3">
    <location>
        <begin position="624"/>
        <end position="642"/>
    </location>
</feature>
<evidence type="ECO:0000256" key="3">
    <source>
        <dbReference type="SAM" id="Phobius"/>
    </source>
</evidence>
<sequence length="661" mass="77433">MARLDKAYANYERVAKHNRAQVTHLKRIASDQCPLLIDTKEHIQNMRKARNFVFELYWIEYNEISEKVGLLENNLRETMENLERLENKDAEGVMNENELDELRSLTNKAMTLNRQIQIKWWSKARTKMVTGDEDIVKEFERWYIELWENEWSKYHGWNQLNKLHWKRISREHHSKLTEAFTDGEIFRAMNSLGKGQGKHEFHLVKWDKVTLRKADGGLGVKDPSIVKAQKQNCYVCKEDEDSAEHIFYEYGLAKLLWSKLEEVYNRKFEHWNEWKEGRWIEEGSKLGREESAAWMGMIAAGHWALWRNRNGNCFRDKCYDLNTMICSILADCCHLVGNRVGNTSGSRCNLNTGCSDYHWQWQEDVRSQNEHEFNMFSDATWLEGTKEACLGVYVEDKLGRKMFEAHCYKTLGSPMVAEAWAIWYGLNKLRNMNIKHLKIFSNCTNVVKMLNRKRKVSWFMKELIAYIIQVGREMEVLDWNYVRRAEKGKAHFLAKARLQEKEERIEMGMNDGRLADMVSCEEHVLLRNGEGSKSNDTSNQMAEDNSGGKEAVKNSDTGWEADSLLNKKDTLNNCNMQTKASRGNTDIRAKMGGGMEVNKNRFIEDWSSARENLELNFRWTRRNLAIVGLFGIAVPILVYKGIVREFHMQDEDAGRPYRKFL</sequence>
<keyword evidence="3" id="KW-1133">Transmembrane helix</keyword>
<dbReference type="InterPro" id="IPR002156">
    <property type="entry name" value="RNaseH_domain"/>
</dbReference>
<keyword evidence="3" id="KW-0812">Transmembrane</keyword>
<dbReference type="Gene3D" id="3.30.420.10">
    <property type="entry name" value="Ribonuclease H-like superfamily/Ribonuclease H"/>
    <property type="match status" value="1"/>
</dbReference>
<dbReference type="PANTHER" id="PTHR35479:SF4">
    <property type="entry name" value="OS01G0750800 PROTEIN"/>
    <property type="match status" value="1"/>
</dbReference>
<keyword evidence="6" id="KW-1185">Reference proteome</keyword>
<dbReference type="InterPro" id="IPR036397">
    <property type="entry name" value="RNaseH_sf"/>
</dbReference>
<dbReference type="CDD" id="cd06222">
    <property type="entry name" value="RNase_H_like"/>
    <property type="match status" value="1"/>
</dbReference>
<keyword evidence="1" id="KW-0175">Coiled coil</keyword>
<gene>
    <name evidence="5" type="ORF">Cni_G23453</name>
</gene>
<proteinExistence type="predicted"/>
<dbReference type="GO" id="GO:0003676">
    <property type="term" value="F:nucleic acid binding"/>
    <property type="evidence" value="ECO:0007669"/>
    <property type="project" value="InterPro"/>
</dbReference>
<dbReference type="Pfam" id="PF13456">
    <property type="entry name" value="RVT_3"/>
    <property type="match status" value="1"/>
</dbReference>
<reference evidence="5 6" key="1">
    <citation type="submission" date="2023-10" db="EMBL/GenBank/DDBJ databases">
        <title>Chromosome-scale genome assembly provides insights into flower coloration mechanisms of Canna indica.</title>
        <authorList>
            <person name="Li C."/>
        </authorList>
    </citation>
    <scope>NUCLEOTIDE SEQUENCE [LARGE SCALE GENOMIC DNA]</scope>
    <source>
        <tissue evidence="5">Flower</tissue>
    </source>
</reference>
<dbReference type="PANTHER" id="PTHR35479">
    <property type="entry name" value="UNNAMED PRODUCT"/>
    <property type="match status" value="1"/>
</dbReference>
<evidence type="ECO:0000256" key="1">
    <source>
        <dbReference type="SAM" id="Coils"/>
    </source>
</evidence>
<feature type="compositionally biased region" description="Polar residues" evidence="2">
    <location>
        <begin position="531"/>
        <end position="543"/>
    </location>
</feature>
<feature type="coiled-coil region" evidence="1">
    <location>
        <begin position="61"/>
        <end position="115"/>
    </location>
</feature>
<name>A0AAQ3L0F6_9LILI</name>
<protein>
    <recommendedName>
        <fullName evidence="4">RNase H type-1 domain-containing protein</fullName>
    </recommendedName>
</protein>